<evidence type="ECO:0000313" key="1">
    <source>
        <dbReference type="EMBL" id="KAK4772054.1"/>
    </source>
</evidence>
<comment type="caution">
    <text evidence="1">The sequence shown here is derived from an EMBL/GenBank/DDBJ whole genome shotgun (WGS) entry which is preliminary data.</text>
</comment>
<dbReference type="AlphaFoldDB" id="A0AAN7QM68"/>
<evidence type="ECO:0000313" key="2">
    <source>
        <dbReference type="Proteomes" id="UP001346149"/>
    </source>
</evidence>
<sequence>MLIRLSEAAHCNRWGTAEWWVRSNVRLQLPIQSFLRNTYLCSDISASLEFRVGSPLALLLLCCCNSWIVAHGQPCDTANVCMIEEKGGYMLPMANRVIILLFVLLKRMGVQKVAHVHFFLVCYMVMRD</sequence>
<organism evidence="1 2">
    <name type="scientific">Trapa natans</name>
    <name type="common">Water chestnut</name>
    <dbReference type="NCBI Taxonomy" id="22666"/>
    <lineage>
        <taxon>Eukaryota</taxon>
        <taxon>Viridiplantae</taxon>
        <taxon>Streptophyta</taxon>
        <taxon>Embryophyta</taxon>
        <taxon>Tracheophyta</taxon>
        <taxon>Spermatophyta</taxon>
        <taxon>Magnoliopsida</taxon>
        <taxon>eudicotyledons</taxon>
        <taxon>Gunneridae</taxon>
        <taxon>Pentapetalae</taxon>
        <taxon>rosids</taxon>
        <taxon>malvids</taxon>
        <taxon>Myrtales</taxon>
        <taxon>Lythraceae</taxon>
        <taxon>Trapa</taxon>
    </lineage>
</organism>
<reference evidence="1 2" key="1">
    <citation type="journal article" date="2023" name="Hortic Res">
        <title>Pangenome of water caltrop reveals structural variations and asymmetric subgenome divergence after allopolyploidization.</title>
        <authorList>
            <person name="Zhang X."/>
            <person name="Chen Y."/>
            <person name="Wang L."/>
            <person name="Yuan Y."/>
            <person name="Fang M."/>
            <person name="Shi L."/>
            <person name="Lu R."/>
            <person name="Comes H.P."/>
            <person name="Ma Y."/>
            <person name="Chen Y."/>
            <person name="Huang G."/>
            <person name="Zhou Y."/>
            <person name="Zheng Z."/>
            <person name="Qiu Y."/>
        </authorList>
    </citation>
    <scope>NUCLEOTIDE SEQUENCE [LARGE SCALE GENOMIC DNA]</scope>
    <source>
        <strain evidence="1">F231</strain>
    </source>
</reference>
<dbReference type="EMBL" id="JAXQNO010000020">
    <property type="protein sequence ID" value="KAK4772054.1"/>
    <property type="molecule type" value="Genomic_DNA"/>
</dbReference>
<name>A0AAN7QM68_TRANT</name>
<protein>
    <submittedName>
        <fullName evidence="1">Uncharacterized protein</fullName>
    </submittedName>
</protein>
<keyword evidence="2" id="KW-1185">Reference proteome</keyword>
<dbReference type="Proteomes" id="UP001346149">
    <property type="component" value="Unassembled WGS sequence"/>
</dbReference>
<gene>
    <name evidence="1" type="ORF">SAY86_013829</name>
</gene>
<proteinExistence type="predicted"/>
<accession>A0AAN7QM68</accession>